<evidence type="ECO:0000313" key="13">
    <source>
        <dbReference type="EMBL" id="PWN87042.1"/>
    </source>
</evidence>
<keyword evidence="8" id="KW-0653">Protein transport</keyword>
<accession>A0A316YCS4</accession>
<dbReference type="Proteomes" id="UP000245768">
    <property type="component" value="Unassembled WGS sequence"/>
</dbReference>
<dbReference type="InterPro" id="IPR045260">
    <property type="entry name" value="Sec12-like"/>
</dbReference>
<keyword evidence="9" id="KW-1133">Transmembrane helix</keyword>
<evidence type="ECO:0000256" key="11">
    <source>
        <dbReference type="PROSITE-ProRule" id="PRU00221"/>
    </source>
</evidence>
<dbReference type="Pfam" id="PF00400">
    <property type="entry name" value="WD40"/>
    <property type="match status" value="1"/>
</dbReference>
<dbReference type="InterPro" id="IPR015943">
    <property type="entry name" value="WD40/YVTN_repeat-like_dom_sf"/>
</dbReference>
<evidence type="ECO:0000313" key="14">
    <source>
        <dbReference type="Proteomes" id="UP000245768"/>
    </source>
</evidence>
<keyword evidence="6" id="KW-0256">Endoplasmic reticulum</keyword>
<dbReference type="Gene3D" id="2.130.10.10">
    <property type="entry name" value="YVTN repeat-like/Quinoprotein amine dehydrogenase"/>
    <property type="match status" value="1"/>
</dbReference>
<dbReference type="AlphaFoldDB" id="A0A316YCS4"/>
<feature type="region of interest" description="Disordered" evidence="12">
    <location>
        <begin position="253"/>
        <end position="276"/>
    </location>
</feature>
<dbReference type="PANTHER" id="PTHR23284:SF0">
    <property type="entry name" value="PROLACTIN REGULATORY ELEMENT-BINDING PROTEIN"/>
    <property type="match status" value="1"/>
</dbReference>
<evidence type="ECO:0000256" key="4">
    <source>
        <dbReference type="ARBA" id="ARBA00022692"/>
    </source>
</evidence>
<dbReference type="GO" id="GO:0005789">
    <property type="term" value="C:endoplasmic reticulum membrane"/>
    <property type="evidence" value="ECO:0007669"/>
    <property type="project" value="UniProtKB-SubCell"/>
</dbReference>
<keyword evidence="2" id="KW-0813">Transport</keyword>
<dbReference type="GO" id="GO:0003400">
    <property type="term" value="P:regulation of COPII vesicle coating"/>
    <property type="evidence" value="ECO:0007669"/>
    <property type="project" value="TreeGrafter"/>
</dbReference>
<dbReference type="GO" id="GO:0005085">
    <property type="term" value="F:guanyl-nucleotide exchange factor activity"/>
    <property type="evidence" value="ECO:0007669"/>
    <property type="project" value="InterPro"/>
</dbReference>
<keyword evidence="10" id="KW-0472">Membrane</keyword>
<organism evidence="13 14">
    <name type="scientific">Acaromyces ingoldii</name>
    <dbReference type="NCBI Taxonomy" id="215250"/>
    <lineage>
        <taxon>Eukaryota</taxon>
        <taxon>Fungi</taxon>
        <taxon>Dikarya</taxon>
        <taxon>Basidiomycota</taxon>
        <taxon>Ustilaginomycotina</taxon>
        <taxon>Exobasidiomycetes</taxon>
        <taxon>Exobasidiales</taxon>
        <taxon>Cryptobasidiaceae</taxon>
        <taxon>Acaromyces</taxon>
    </lineage>
</organism>
<keyword evidence="14" id="KW-1185">Reference proteome</keyword>
<proteinExistence type="predicted"/>
<gene>
    <name evidence="13" type="ORF">FA10DRAFT_269640</name>
</gene>
<evidence type="ECO:0000256" key="7">
    <source>
        <dbReference type="ARBA" id="ARBA00022892"/>
    </source>
</evidence>
<dbReference type="PROSITE" id="PS50082">
    <property type="entry name" value="WD_REPEATS_2"/>
    <property type="match status" value="1"/>
</dbReference>
<evidence type="ECO:0000256" key="8">
    <source>
        <dbReference type="ARBA" id="ARBA00022927"/>
    </source>
</evidence>
<keyword evidence="5" id="KW-0677">Repeat</keyword>
<dbReference type="SMART" id="SM00320">
    <property type="entry name" value="WD40"/>
    <property type="match status" value="3"/>
</dbReference>
<evidence type="ECO:0000256" key="6">
    <source>
        <dbReference type="ARBA" id="ARBA00022824"/>
    </source>
</evidence>
<dbReference type="GO" id="GO:0015031">
    <property type="term" value="P:protein transport"/>
    <property type="evidence" value="ECO:0007669"/>
    <property type="project" value="UniProtKB-KW"/>
</dbReference>
<name>A0A316YCS4_9BASI</name>
<evidence type="ECO:0000256" key="9">
    <source>
        <dbReference type="ARBA" id="ARBA00022989"/>
    </source>
</evidence>
<evidence type="ECO:0000256" key="5">
    <source>
        <dbReference type="ARBA" id="ARBA00022737"/>
    </source>
</evidence>
<sequence length="476" mass="51247">MAPPNFTAKSPIPVYAVALPRSEVILYAGGGGRGRSGVTNAIRAVEVVNAEKIVVDKAEMKLSRDEDAPMCMTLAPDEFNDWDDADDEGEESVKRSEVGASQRKIVCGINSSEASLANGVNDNVRMFEWKRTGPSQAKAEEKAEKVIETAAKEAQVKEEEVQHSLGQLQSHESLSIRDPEQYIKVARISPDGNFLAVGATDGQFALHTFPGLNKLWSINPTASTEVVDADFSADSSLVAFVLADVVQIYPTSSSTAAESTSSSKKESGSTPKVHQTIRNPSLKGAAACTFRGARFGRNNGGGRSDRLYTVVNSSPEQGLGSSKRDRERARIRKCFISAWDTGSWDLLRTRQIAERPATAVEMSPTGRHVAVSTSDLSLHLLSTRTLQPVWTLSDAHAFPSTCLAFSPRGDRIVSGSADMSLRVVTVDKNAESRLLNGWLNGKLATLILAICLALLAVYIQNSLAPDLPLEGSGEEE</sequence>
<dbReference type="PANTHER" id="PTHR23284">
    <property type="entry name" value="PROLACTIN REGULATORY ELEMENT BINDING PROTEIN"/>
    <property type="match status" value="1"/>
</dbReference>
<evidence type="ECO:0000256" key="1">
    <source>
        <dbReference type="ARBA" id="ARBA00004648"/>
    </source>
</evidence>
<protein>
    <submittedName>
        <fullName evidence="13">WD40 repeat-like protein</fullName>
    </submittedName>
</protein>
<dbReference type="SUPFAM" id="SSF50998">
    <property type="entry name" value="Quinoprotein alcohol dehydrogenase-like"/>
    <property type="match status" value="1"/>
</dbReference>
<comment type="subcellular location">
    <subcellularLocation>
        <location evidence="1">Endoplasmic reticulum membrane</location>
        <topology evidence="1">Single-pass type II membrane protein</topology>
    </subcellularLocation>
</comment>
<evidence type="ECO:0000256" key="10">
    <source>
        <dbReference type="ARBA" id="ARBA00023136"/>
    </source>
</evidence>
<evidence type="ECO:0000256" key="12">
    <source>
        <dbReference type="SAM" id="MobiDB-lite"/>
    </source>
</evidence>
<feature type="repeat" description="WD" evidence="11">
    <location>
        <begin position="393"/>
        <end position="434"/>
    </location>
</feature>
<dbReference type="InterPro" id="IPR001680">
    <property type="entry name" value="WD40_rpt"/>
</dbReference>
<evidence type="ECO:0000256" key="2">
    <source>
        <dbReference type="ARBA" id="ARBA00022448"/>
    </source>
</evidence>
<feature type="compositionally biased region" description="Low complexity" evidence="12">
    <location>
        <begin position="253"/>
        <end position="262"/>
    </location>
</feature>
<dbReference type="EMBL" id="KZ819641">
    <property type="protein sequence ID" value="PWN87042.1"/>
    <property type="molecule type" value="Genomic_DNA"/>
</dbReference>
<reference evidence="13 14" key="1">
    <citation type="journal article" date="2018" name="Mol. Biol. Evol.">
        <title>Broad Genomic Sampling Reveals a Smut Pathogenic Ancestry of the Fungal Clade Ustilaginomycotina.</title>
        <authorList>
            <person name="Kijpornyongpan T."/>
            <person name="Mondo S.J."/>
            <person name="Barry K."/>
            <person name="Sandor L."/>
            <person name="Lee J."/>
            <person name="Lipzen A."/>
            <person name="Pangilinan J."/>
            <person name="LaButti K."/>
            <person name="Hainaut M."/>
            <person name="Henrissat B."/>
            <person name="Grigoriev I.V."/>
            <person name="Spatafora J.W."/>
            <person name="Aime M.C."/>
        </authorList>
    </citation>
    <scope>NUCLEOTIDE SEQUENCE [LARGE SCALE GENOMIC DNA]</scope>
    <source>
        <strain evidence="13 14">MCA 4198</strain>
    </source>
</reference>
<dbReference type="OrthoDB" id="2013972at2759"/>
<keyword evidence="3 11" id="KW-0853">WD repeat</keyword>
<evidence type="ECO:0000256" key="3">
    <source>
        <dbReference type="ARBA" id="ARBA00022574"/>
    </source>
</evidence>
<dbReference type="GeneID" id="37044746"/>
<dbReference type="STRING" id="215250.A0A316YCS4"/>
<dbReference type="GO" id="GO:0006888">
    <property type="term" value="P:endoplasmic reticulum to Golgi vesicle-mediated transport"/>
    <property type="evidence" value="ECO:0007669"/>
    <property type="project" value="TreeGrafter"/>
</dbReference>
<keyword evidence="7" id="KW-0931">ER-Golgi transport</keyword>
<keyword evidence="4" id="KW-0812">Transmembrane</keyword>
<dbReference type="RefSeq" id="XP_025374240.1">
    <property type="nucleotide sequence ID" value="XM_025522830.1"/>
</dbReference>
<dbReference type="InterPro" id="IPR011047">
    <property type="entry name" value="Quinoprotein_ADH-like_sf"/>
</dbReference>
<dbReference type="InParanoid" id="A0A316YCS4"/>